<dbReference type="EMBL" id="JAGEPF010000014">
    <property type="protein sequence ID" value="MBO2460446.1"/>
    <property type="molecule type" value="Genomic_DNA"/>
</dbReference>
<dbReference type="SMART" id="SM00862">
    <property type="entry name" value="Trans_reg_C"/>
    <property type="match status" value="1"/>
</dbReference>
<dbReference type="CDD" id="cd15831">
    <property type="entry name" value="BTAD"/>
    <property type="match status" value="1"/>
</dbReference>
<sequence length="1073" mass="112729">MGATGAGSTGAGSARAKVELVLLARVACRGRDVTGPRLRALLALLAAEPRTGLGVNRLVEGLWPDGRPANPAKALQVVVSRARSQLGPDVIVSTPSGYRLGLAESAVDASAVLASASESARRAREGDHAAALAHAEDGLALWDGPPDASGDDPLSLLRADRARTYRDLVRGRALALSRLGRHAEAAGPLTALAGEHPHDEEILGELLRSEAATAGPPAALARFESYRRSLRDELGSDPGPALRAVHRELLRDTADSAPAVRRGVLHDPNPLLGRAADVANVLGLLRTSRVTSIVGTGGLGKTRLAHAVARAAEQRTVHVVPLAGVAPDGDVAGEVASVLAAGDTPRTPARMPGSSAVAEIADALGPGPALLVLDNCEHVVRAAADLVGALVATTRDLRVLTTGRAPLGLSSESVYQLPELDEATAAELFAQRARAARPNAELPAAQVRELCRHLDGLPLAVELAAARVRIMSVAEIARRLDDRFALLRGGARDAPARHRTLHAVVDWSWALLTPGARAAMRALSVLPGGFTAGAARHLVGDGVLEILEDLADQSLLVVTDTAAGTRFRMLESVREFGAARREEAGETARAVDGLLAWALEFGRAHHARLFETDALDVIDLVRAEQDNLLQALRHGLARRDGPSVAAVTAVVAALWTIESSFSRMAVLAAETAGVLTMFRPGPADVAAARTALGLSAMISLVLSGPQVTRALVALRRLPPAEPSTLAGAMAVVVAAAPEILGRDPSVLDRLRASPEPLLAATADVVAGYILERAGDLEGALAATSVLLQAADAPVTPWLRLTAHARLSELLMQLDESQAALDHLLAARRLMERYHWRDMFGLHWAIAAAHLHTGDYDEAERWLDRSQATGREESYGTAAFDLGARAELALGRGDTATGLRLWRDALGLLERDADPGVDPGLDPWRLEPRIAAVVAHARHGRLDAVEDLVAGFPTTLSMLVAEPPLPVPAFFMDLPFAGGILLALATADLARDGSRMSPADRTRTARMIALAERLHHIRAFQPTMAPDAARRAAQDADGPAYADAVSEYAGLDRDGLRAAARAALSARVSATDRG</sequence>
<dbReference type="Gene3D" id="1.10.10.10">
    <property type="entry name" value="Winged helix-like DNA-binding domain superfamily/Winged helix DNA-binding domain"/>
    <property type="match status" value="1"/>
</dbReference>
<evidence type="ECO:0000259" key="4">
    <source>
        <dbReference type="SMART" id="SM01043"/>
    </source>
</evidence>
<comment type="similarity">
    <text evidence="1">Belongs to the AfsR/DnrI/RedD regulatory family.</text>
</comment>
<comment type="caution">
    <text evidence="5">The sequence shown here is derived from an EMBL/GenBank/DDBJ whole genome shotgun (WGS) entry which is preliminary data.</text>
</comment>
<dbReference type="InterPro" id="IPR005158">
    <property type="entry name" value="BTAD"/>
</dbReference>
<evidence type="ECO:0000256" key="1">
    <source>
        <dbReference type="ARBA" id="ARBA00005820"/>
    </source>
</evidence>
<dbReference type="InterPro" id="IPR001867">
    <property type="entry name" value="OmpR/PhoB-type_DNA-bd"/>
</dbReference>
<dbReference type="SMART" id="SM01043">
    <property type="entry name" value="BTAD"/>
    <property type="match status" value="1"/>
</dbReference>
<dbReference type="InterPro" id="IPR036388">
    <property type="entry name" value="WH-like_DNA-bd_sf"/>
</dbReference>
<evidence type="ECO:0000313" key="6">
    <source>
        <dbReference type="Proteomes" id="UP000680206"/>
    </source>
</evidence>
<accession>A0ABS3RUW5</accession>
<dbReference type="SUPFAM" id="SSF48452">
    <property type="entry name" value="TPR-like"/>
    <property type="match status" value="2"/>
</dbReference>
<organism evidence="5 6">
    <name type="scientific">Actinomadura violacea</name>
    <dbReference type="NCBI Taxonomy" id="2819934"/>
    <lineage>
        <taxon>Bacteria</taxon>
        <taxon>Bacillati</taxon>
        <taxon>Actinomycetota</taxon>
        <taxon>Actinomycetes</taxon>
        <taxon>Streptosporangiales</taxon>
        <taxon>Thermomonosporaceae</taxon>
        <taxon>Actinomadura</taxon>
    </lineage>
</organism>
<keyword evidence="2" id="KW-0238">DNA-binding</keyword>
<feature type="domain" description="Bacterial transcriptional activator" evidence="4">
    <location>
        <begin position="107"/>
        <end position="250"/>
    </location>
</feature>
<protein>
    <submittedName>
        <fullName evidence="5">AfsR/SARP family transcriptional regulator</fullName>
    </submittedName>
</protein>
<feature type="domain" description="OmpR/PhoB-type" evidence="3">
    <location>
        <begin position="30"/>
        <end position="100"/>
    </location>
</feature>
<dbReference type="Gene3D" id="1.25.40.10">
    <property type="entry name" value="Tetratricopeptide repeat domain"/>
    <property type="match status" value="2"/>
</dbReference>
<dbReference type="Proteomes" id="UP000680206">
    <property type="component" value="Unassembled WGS sequence"/>
</dbReference>
<dbReference type="PANTHER" id="PTHR47691">
    <property type="entry name" value="REGULATOR-RELATED"/>
    <property type="match status" value="1"/>
</dbReference>
<reference evidence="5 6" key="1">
    <citation type="submission" date="2021-03" db="EMBL/GenBank/DDBJ databases">
        <title>Actinomadura violae sp. nov., isolated from lichen in Thailand.</title>
        <authorList>
            <person name="Kanchanasin P."/>
            <person name="Saeng-In P."/>
            <person name="Phongsopitanun W."/>
            <person name="Yuki M."/>
            <person name="Kudo T."/>
            <person name="Ohkuma M."/>
            <person name="Tanasupawat S."/>
        </authorList>
    </citation>
    <scope>NUCLEOTIDE SEQUENCE [LARGE SCALE GENOMIC DNA]</scope>
    <source>
        <strain evidence="5 6">LCR2-06</strain>
    </source>
</reference>
<evidence type="ECO:0000259" key="3">
    <source>
        <dbReference type="SMART" id="SM00862"/>
    </source>
</evidence>
<dbReference type="InterPro" id="IPR016032">
    <property type="entry name" value="Sig_transdc_resp-reg_C-effctor"/>
</dbReference>
<proteinExistence type="inferred from homology"/>
<dbReference type="InterPro" id="IPR011990">
    <property type="entry name" value="TPR-like_helical_dom_sf"/>
</dbReference>
<dbReference type="PANTHER" id="PTHR47691:SF3">
    <property type="entry name" value="HTH-TYPE TRANSCRIPTIONAL REGULATOR RV0890C-RELATED"/>
    <property type="match status" value="1"/>
</dbReference>
<dbReference type="Gene3D" id="3.40.50.300">
    <property type="entry name" value="P-loop containing nucleotide triphosphate hydrolases"/>
    <property type="match status" value="1"/>
</dbReference>
<dbReference type="SUPFAM" id="SSF46894">
    <property type="entry name" value="C-terminal effector domain of the bipartite response regulators"/>
    <property type="match status" value="1"/>
</dbReference>
<dbReference type="SUPFAM" id="SSF52540">
    <property type="entry name" value="P-loop containing nucleoside triphosphate hydrolases"/>
    <property type="match status" value="1"/>
</dbReference>
<name>A0ABS3RUW5_9ACTN</name>
<evidence type="ECO:0000256" key="2">
    <source>
        <dbReference type="ARBA" id="ARBA00023125"/>
    </source>
</evidence>
<gene>
    <name evidence="5" type="ORF">J4709_22960</name>
</gene>
<evidence type="ECO:0000313" key="5">
    <source>
        <dbReference type="EMBL" id="MBO2460446.1"/>
    </source>
</evidence>
<dbReference type="InterPro" id="IPR027417">
    <property type="entry name" value="P-loop_NTPase"/>
</dbReference>
<keyword evidence="6" id="KW-1185">Reference proteome</keyword>
<dbReference type="Pfam" id="PF03704">
    <property type="entry name" value="BTAD"/>
    <property type="match status" value="1"/>
</dbReference>